<proteinExistence type="predicted"/>
<dbReference type="GeneID" id="27343239"/>
<evidence type="ECO:0000256" key="2">
    <source>
        <dbReference type="ARBA" id="ARBA00022723"/>
    </source>
</evidence>
<keyword evidence="2" id="KW-0479">Metal-binding</keyword>
<dbReference type="Proteomes" id="UP000054466">
    <property type="component" value="Unassembled WGS sequence"/>
</dbReference>
<dbReference type="RefSeq" id="XP_016252724.1">
    <property type="nucleotide sequence ID" value="XM_016390822.1"/>
</dbReference>
<keyword evidence="5" id="KW-0862">Zinc</keyword>
<evidence type="ECO:0000256" key="3">
    <source>
        <dbReference type="ARBA" id="ARBA00022737"/>
    </source>
</evidence>
<accession>A0A0D2CMU1</accession>
<dbReference type="CDD" id="cd12148">
    <property type="entry name" value="fungal_TF_MHR"/>
    <property type="match status" value="1"/>
</dbReference>
<feature type="region of interest" description="Disordered" evidence="7">
    <location>
        <begin position="101"/>
        <end position="135"/>
    </location>
</feature>
<dbReference type="STRING" id="569365.A0A0D2CMU1"/>
<dbReference type="GO" id="GO:0000981">
    <property type="term" value="F:DNA-binding transcription factor activity, RNA polymerase II-specific"/>
    <property type="evidence" value="ECO:0007669"/>
    <property type="project" value="InterPro"/>
</dbReference>
<dbReference type="GO" id="GO:0006351">
    <property type="term" value="P:DNA-templated transcription"/>
    <property type="evidence" value="ECO:0007669"/>
    <property type="project" value="InterPro"/>
</dbReference>
<evidence type="ECO:0000256" key="1">
    <source>
        <dbReference type="ARBA" id="ARBA00004123"/>
    </source>
</evidence>
<keyword evidence="6" id="KW-0539">Nucleus</keyword>
<evidence type="ECO:0000256" key="7">
    <source>
        <dbReference type="SAM" id="MobiDB-lite"/>
    </source>
</evidence>
<dbReference type="VEuPathDB" id="FungiDB:PV07_04045"/>
<dbReference type="InterPro" id="IPR007219">
    <property type="entry name" value="XnlR_reg_dom"/>
</dbReference>
<dbReference type="EMBL" id="KN847041">
    <property type="protein sequence ID" value="KIW32508.1"/>
    <property type="molecule type" value="Genomic_DNA"/>
</dbReference>
<keyword evidence="10" id="KW-1185">Reference proteome</keyword>
<dbReference type="GO" id="GO:0008270">
    <property type="term" value="F:zinc ion binding"/>
    <property type="evidence" value="ECO:0007669"/>
    <property type="project" value="UniProtKB-KW"/>
</dbReference>
<dbReference type="OrthoDB" id="654211at2759"/>
<evidence type="ECO:0000313" key="10">
    <source>
        <dbReference type="Proteomes" id="UP000054466"/>
    </source>
</evidence>
<keyword evidence="4" id="KW-0863">Zinc-finger</keyword>
<evidence type="ECO:0000256" key="5">
    <source>
        <dbReference type="ARBA" id="ARBA00022833"/>
    </source>
</evidence>
<dbReference type="GO" id="GO:0005634">
    <property type="term" value="C:nucleus"/>
    <property type="evidence" value="ECO:0007669"/>
    <property type="project" value="UniProtKB-SubCell"/>
</dbReference>
<evidence type="ECO:0000256" key="4">
    <source>
        <dbReference type="ARBA" id="ARBA00022771"/>
    </source>
</evidence>
<name>A0A0D2CMU1_9EURO</name>
<comment type="subcellular location">
    <subcellularLocation>
        <location evidence="1">Nucleus</location>
    </subcellularLocation>
</comment>
<evidence type="ECO:0000259" key="8">
    <source>
        <dbReference type="Pfam" id="PF04082"/>
    </source>
</evidence>
<organism evidence="9 10">
    <name type="scientific">Cladophialophora immunda</name>
    <dbReference type="NCBI Taxonomy" id="569365"/>
    <lineage>
        <taxon>Eukaryota</taxon>
        <taxon>Fungi</taxon>
        <taxon>Dikarya</taxon>
        <taxon>Ascomycota</taxon>
        <taxon>Pezizomycotina</taxon>
        <taxon>Eurotiomycetes</taxon>
        <taxon>Chaetothyriomycetidae</taxon>
        <taxon>Chaetothyriales</taxon>
        <taxon>Herpotrichiellaceae</taxon>
        <taxon>Cladophialophora</taxon>
    </lineage>
</organism>
<feature type="region of interest" description="Disordered" evidence="7">
    <location>
        <begin position="241"/>
        <end position="263"/>
    </location>
</feature>
<dbReference type="AlphaFoldDB" id="A0A0D2CMU1"/>
<feature type="domain" description="Xylanolytic transcriptional activator regulatory" evidence="8">
    <location>
        <begin position="181"/>
        <end position="400"/>
    </location>
</feature>
<dbReference type="InterPro" id="IPR051059">
    <property type="entry name" value="VerF-like"/>
</dbReference>
<reference evidence="9 10" key="1">
    <citation type="submission" date="2015-01" db="EMBL/GenBank/DDBJ databases">
        <title>The Genome Sequence of Cladophialophora immunda CBS83496.</title>
        <authorList>
            <consortium name="The Broad Institute Genomics Platform"/>
            <person name="Cuomo C."/>
            <person name="de Hoog S."/>
            <person name="Gorbushina A."/>
            <person name="Stielow B."/>
            <person name="Teixiera M."/>
            <person name="Abouelleil A."/>
            <person name="Chapman S.B."/>
            <person name="Priest M."/>
            <person name="Young S.K."/>
            <person name="Wortman J."/>
            <person name="Nusbaum C."/>
            <person name="Birren B."/>
        </authorList>
    </citation>
    <scope>NUCLEOTIDE SEQUENCE [LARGE SCALE GENOMIC DNA]</scope>
    <source>
        <strain evidence="9 10">CBS 83496</strain>
    </source>
</reference>
<dbReference type="HOGENOM" id="CLU_007784_2_0_1"/>
<gene>
    <name evidence="9" type="ORF">PV07_04045</name>
</gene>
<dbReference type="PANTHER" id="PTHR40626">
    <property type="entry name" value="MIP31509P"/>
    <property type="match status" value="1"/>
</dbReference>
<evidence type="ECO:0000256" key="6">
    <source>
        <dbReference type="ARBA" id="ARBA00023242"/>
    </source>
</evidence>
<feature type="compositionally biased region" description="Polar residues" evidence="7">
    <location>
        <begin position="101"/>
        <end position="119"/>
    </location>
</feature>
<dbReference type="Pfam" id="PF04082">
    <property type="entry name" value="Fungal_trans"/>
    <property type="match status" value="1"/>
</dbReference>
<dbReference type="GO" id="GO:0000785">
    <property type="term" value="C:chromatin"/>
    <property type="evidence" value="ECO:0007669"/>
    <property type="project" value="TreeGrafter"/>
</dbReference>
<dbReference type="PANTHER" id="PTHR40626:SF25">
    <property type="entry name" value="TRANSCRIPTION FACTOR, PUTATIVE (AFU_ORTHOLOGUE AFUA_3G02070)-RELATED"/>
    <property type="match status" value="1"/>
</dbReference>
<dbReference type="GO" id="GO:0000978">
    <property type="term" value="F:RNA polymerase II cis-regulatory region sequence-specific DNA binding"/>
    <property type="evidence" value="ECO:0007669"/>
    <property type="project" value="InterPro"/>
</dbReference>
<protein>
    <recommendedName>
        <fullName evidence="8">Xylanolytic transcriptional activator regulatory domain-containing protein</fullName>
    </recommendedName>
</protein>
<keyword evidence="3" id="KW-0677">Repeat</keyword>
<evidence type="ECO:0000313" key="9">
    <source>
        <dbReference type="EMBL" id="KIW32508.1"/>
    </source>
</evidence>
<sequence length="667" mass="73937">MPSSDGLRDFSAFDFAVKDTVPAPDVDLPTQMDSLEATQQILSPSFDHFMTMPYDFIYPLPQMDLAMPDVRAPVVQRECPPETEQGLSRFGSRLPWLEQTTASAGSRTKSSHAEQSTSCPAEDVPSPNLKSNFTSHPKLQVTNKCRERIASEMDAFAAVISPQLVLPTKHALGRFLAGYTMGFYDHNPVIHLPTLDLEEVSLELFLALTSIGARYCREERKSEELFQAAKAVVFERLKSAGSSNAGMHGESHLTPRNETQPGPNDRCLTNRARLQAVQALLTLFGASIWFSTKVPARARDAAILRSLLGVMVHEISTRPPTEQLGTEWETWIQQETLKRIQLHAFCLSNIQTIAYDATPALTWSSVDLPLPCSERRWRATDQATWIQAQDNAGTVNATLKEMVSQLFQGGTTSSFCFTSFGGYVLIHAILQHIWLLYQTAQIRPGGPVLQSADCALIEQALRRWCIGWEQNKESSMDPISPNGPLAFTSTALLRLAYIQISVSPKLTPLLSAWNPTEIARLLSNISPIQRSDRVTTAVLHCAHALSIPAKLGIEFVAHTMSFFWSNQHALCALESAMLLSKWLEAVTVVNPQPPLTDAEVQLLQFVNEILAETEQEPALEHLGATSVRLNSLVVRVWAKIFRAGSVWDFVDLVGDSLEEYADLLDSQ</sequence>